<comment type="domain">
    <text evidence="7">Contains large globular domains required for ATP hydrolysis at each terminus and a third globular domain forming a flexible hinge near the middle of the molecule. These domains are separated by coiled-coil structures.</text>
</comment>
<dbReference type="RefSeq" id="WP_076341048.1">
    <property type="nucleotide sequence ID" value="NZ_CAJTMI010000018.1"/>
</dbReference>
<dbReference type="FunFam" id="3.40.50.300:FF:000901">
    <property type="entry name" value="Chromosome partition protein Smc"/>
    <property type="match status" value="1"/>
</dbReference>
<dbReference type="GO" id="GO:0005737">
    <property type="term" value="C:cytoplasm"/>
    <property type="evidence" value="ECO:0007669"/>
    <property type="project" value="UniProtKB-SubCell"/>
</dbReference>
<accession>A0A1U7NNI8</accession>
<reference evidence="9 10" key="1">
    <citation type="submission" date="2016-11" db="EMBL/GenBank/DDBJ databases">
        <title>Description of two novel members of the family Erysipelotrichaceae: Ileibacterium lipovorans gen. nov., sp. nov. and Dubosiella newyorkensis, gen. nov., sp. nov.</title>
        <authorList>
            <person name="Cox L.M."/>
            <person name="Sohn J."/>
            <person name="Tyrrell K.L."/>
            <person name="Citron D.M."/>
            <person name="Lawson P.A."/>
            <person name="Patel N.B."/>
            <person name="Iizumi T."/>
            <person name="Perez-Perez G.I."/>
            <person name="Goldstein E.J."/>
            <person name="Blaser M.J."/>
        </authorList>
    </citation>
    <scope>NUCLEOTIDE SEQUENCE [LARGE SCALE GENOMIC DNA]</scope>
    <source>
        <strain evidence="9 10">NYU-BL-A4</strain>
    </source>
</reference>
<dbReference type="InterPro" id="IPR036277">
    <property type="entry name" value="SMC_hinge_sf"/>
</dbReference>
<dbReference type="Gene3D" id="3.30.70.1620">
    <property type="match status" value="1"/>
</dbReference>
<proteinExistence type="inferred from homology"/>
<evidence type="ECO:0000256" key="2">
    <source>
        <dbReference type="ARBA" id="ARBA00022490"/>
    </source>
</evidence>
<keyword evidence="5 7" id="KW-0175">Coiled coil</keyword>
<comment type="subcellular location">
    <subcellularLocation>
        <location evidence="1 7">Cytoplasm</location>
    </subcellularLocation>
</comment>
<dbReference type="GO" id="GO:0007062">
    <property type="term" value="P:sister chromatid cohesion"/>
    <property type="evidence" value="ECO:0007669"/>
    <property type="project" value="InterPro"/>
</dbReference>
<dbReference type="GO" id="GO:0005694">
    <property type="term" value="C:chromosome"/>
    <property type="evidence" value="ECO:0007669"/>
    <property type="project" value="InterPro"/>
</dbReference>
<sequence length="976" mass="111879">MFLKRIELQGFKSFANKTVLQFDQDITGIVGPNGCGKSNINDAIRWVLGEQSVKSLRSGGNMSDIIFSGSEQKKKVNMAKVSLVFDNSRRIFDTPFDEVEIARQIQRSNNEATYTINRTPCRLKDIQELIMDTGLGRDSLSIISQGNISAFADAKPEERRSLFEEAAGVAKYKKRKQASLSKLEKTKENLDRLQDIIDELDRQLKPLEKQAEKARQYIAYREELSDIEISVLVEEIESYAQTIAALQKSMDDQNLNYTNDTELLEEKEERLNHLKKSAYQLDSRIQSLQQEYTKVMEESVDLEKQKIELDEKRKYTLQTADLAEQKKTLYTLKEEARFEYEDRKKRFEELDEQAKEKNDFFRQISNRLDQIVQEERQASSLFQKTLNRKHILRSMMESPYQHQGGVKVIMEAKNSLYGIEGTIAQLLKAKPEFGQAISNALGGVMYQIVTKDERSARNAIDFLKRNRSGRATFLPLSVCSPRYPNERQKAIVEQSEGVLGWACDFVENDSRYNSLKSRLLGNIVVTDTLEHANEVAKRIHYSLKIVTKDGDIVHTGGAMSGGRSRSNTNPITMQEEMKEIETRLSHQKSNLEELHEKQREYEQKKKSIEDQKVSLQIERAKIENIVQVKKEKYDSICADYNVISVDSSAESIELDDSLIQAIAKNHAKKDELSRNLTVERQNRFGVGEAMEKLEEEIRSLRRSVNVWVQTLHKQEMELATTKTKQSSALERLNTNYQMTYEFACSKRKEVDLPKAKELVRELRAKIKRLGNVNLDAPQEFEEIKERYTFLTSQKEDLLDASKQILEAIDQMDKTMVENFTTMFNKINQELDGVFKAMFGGGKARLSLVDPEDVLNTGIDIDVQPPGKTIKNIQSFSGGEKALIAISVLFSILQARLIPLCIFDEVEAALDQSNVERFAKYLAHFRNQSQFIVVTHRPGTMEQCDTLYGVTMQQDGVSQILKVMLKDAVQYIDKEGR</sequence>
<dbReference type="InterPro" id="IPR027417">
    <property type="entry name" value="P-loop_NTPase"/>
</dbReference>
<dbReference type="Pfam" id="PF02463">
    <property type="entry name" value="SMC_N"/>
    <property type="match status" value="1"/>
</dbReference>
<gene>
    <name evidence="7" type="primary">smc</name>
    <name evidence="9" type="ORF">BO225_04265</name>
</gene>
<dbReference type="Pfam" id="PF06470">
    <property type="entry name" value="SMC_hinge"/>
    <property type="match status" value="1"/>
</dbReference>
<dbReference type="GO" id="GO:0030261">
    <property type="term" value="P:chromosome condensation"/>
    <property type="evidence" value="ECO:0007669"/>
    <property type="project" value="InterPro"/>
</dbReference>
<evidence type="ECO:0000313" key="9">
    <source>
        <dbReference type="EMBL" id="OLU46901.1"/>
    </source>
</evidence>
<feature type="coiled-coil region" evidence="7">
    <location>
        <begin position="577"/>
        <end position="625"/>
    </location>
</feature>
<dbReference type="GO" id="GO:0007059">
    <property type="term" value="P:chromosome segregation"/>
    <property type="evidence" value="ECO:0007669"/>
    <property type="project" value="UniProtKB-UniRule"/>
</dbReference>
<dbReference type="EMBL" id="MPKA01000057">
    <property type="protein sequence ID" value="OLU46901.1"/>
    <property type="molecule type" value="Genomic_DNA"/>
</dbReference>
<feature type="domain" description="SMC hinge" evidence="8">
    <location>
        <begin position="417"/>
        <end position="536"/>
    </location>
</feature>
<dbReference type="GeneID" id="78275163"/>
<organism evidence="9 10">
    <name type="scientific">Dubosiella newyorkensis</name>
    <dbReference type="NCBI Taxonomy" id="1862672"/>
    <lineage>
        <taxon>Bacteria</taxon>
        <taxon>Bacillati</taxon>
        <taxon>Bacillota</taxon>
        <taxon>Erysipelotrichia</taxon>
        <taxon>Erysipelotrichales</taxon>
        <taxon>Erysipelotrichaceae</taxon>
        <taxon>Dubosiella</taxon>
    </lineage>
</organism>
<dbReference type="GO" id="GO:0016887">
    <property type="term" value="F:ATP hydrolysis activity"/>
    <property type="evidence" value="ECO:0007669"/>
    <property type="project" value="InterPro"/>
</dbReference>
<dbReference type="GO" id="GO:0006260">
    <property type="term" value="P:DNA replication"/>
    <property type="evidence" value="ECO:0007669"/>
    <property type="project" value="UniProtKB-UniRule"/>
</dbReference>
<dbReference type="InterPro" id="IPR010935">
    <property type="entry name" value="SMC_hinge"/>
</dbReference>
<comment type="function">
    <text evidence="7">Required for chromosome condensation and partitioning.</text>
</comment>
<protein>
    <recommendedName>
        <fullName evidence="7">Chromosome partition protein Smc</fullName>
    </recommendedName>
</protein>
<keyword evidence="4 7" id="KW-0067">ATP-binding</keyword>
<evidence type="ECO:0000256" key="4">
    <source>
        <dbReference type="ARBA" id="ARBA00022840"/>
    </source>
</evidence>
<comment type="caution">
    <text evidence="9">The sequence shown here is derived from an EMBL/GenBank/DDBJ whole genome shotgun (WGS) entry which is preliminary data.</text>
</comment>
<dbReference type="GO" id="GO:0005524">
    <property type="term" value="F:ATP binding"/>
    <property type="evidence" value="ECO:0007669"/>
    <property type="project" value="UniProtKB-UniRule"/>
</dbReference>
<keyword evidence="2 7" id="KW-0963">Cytoplasm</keyword>
<dbReference type="SMART" id="SM00968">
    <property type="entry name" value="SMC_hinge"/>
    <property type="match status" value="1"/>
</dbReference>
<dbReference type="STRING" id="1862672.BO225_04265"/>
<name>A0A1U7NNI8_9FIRM</name>
<evidence type="ECO:0000256" key="7">
    <source>
        <dbReference type="HAMAP-Rule" id="MF_01894"/>
    </source>
</evidence>
<dbReference type="AlphaFoldDB" id="A0A1U7NNI8"/>
<feature type="coiled-coil region" evidence="7">
    <location>
        <begin position="169"/>
        <end position="305"/>
    </location>
</feature>
<comment type="similarity">
    <text evidence="7">Belongs to the SMC family.</text>
</comment>
<feature type="binding site" evidence="7">
    <location>
        <begin position="32"/>
        <end position="39"/>
    </location>
    <ligand>
        <name>ATP</name>
        <dbReference type="ChEBI" id="CHEBI:30616"/>
    </ligand>
</feature>
<dbReference type="InterPro" id="IPR003395">
    <property type="entry name" value="RecF/RecN/SMC_N"/>
</dbReference>
<evidence type="ECO:0000313" key="10">
    <source>
        <dbReference type="Proteomes" id="UP000186705"/>
    </source>
</evidence>
<evidence type="ECO:0000256" key="3">
    <source>
        <dbReference type="ARBA" id="ARBA00022741"/>
    </source>
</evidence>
<dbReference type="Gene3D" id="1.20.1060.20">
    <property type="match status" value="1"/>
</dbReference>
<dbReference type="PIRSF" id="PIRSF005719">
    <property type="entry name" value="SMC"/>
    <property type="match status" value="1"/>
</dbReference>
<keyword evidence="6 7" id="KW-0238">DNA-binding</keyword>
<dbReference type="OrthoDB" id="9808768at2"/>
<evidence type="ECO:0000256" key="1">
    <source>
        <dbReference type="ARBA" id="ARBA00004496"/>
    </source>
</evidence>
<dbReference type="InterPro" id="IPR024704">
    <property type="entry name" value="SMC"/>
</dbReference>
<dbReference type="SUPFAM" id="SSF75553">
    <property type="entry name" value="Smc hinge domain"/>
    <property type="match status" value="1"/>
</dbReference>
<keyword evidence="10" id="KW-1185">Reference proteome</keyword>
<keyword evidence="3 7" id="KW-0547">Nucleotide-binding</keyword>
<dbReference type="SUPFAM" id="SSF52540">
    <property type="entry name" value="P-loop containing nucleoside triphosphate hydrolases"/>
    <property type="match status" value="1"/>
</dbReference>
<evidence type="ECO:0000259" key="8">
    <source>
        <dbReference type="SMART" id="SM00968"/>
    </source>
</evidence>
<evidence type="ECO:0000256" key="5">
    <source>
        <dbReference type="ARBA" id="ARBA00023054"/>
    </source>
</evidence>
<evidence type="ECO:0000256" key="6">
    <source>
        <dbReference type="ARBA" id="ARBA00023125"/>
    </source>
</evidence>
<dbReference type="HAMAP" id="MF_01894">
    <property type="entry name" value="Smc_prok"/>
    <property type="match status" value="1"/>
</dbReference>
<dbReference type="InterPro" id="IPR011890">
    <property type="entry name" value="SMC_prok"/>
</dbReference>
<comment type="subunit">
    <text evidence="7">Homodimer.</text>
</comment>
<dbReference type="Proteomes" id="UP000186705">
    <property type="component" value="Unassembled WGS sequence"/>
</dbReference>
<dbReference type="GO" id="GO:0003677">
    <property type="term" value="F:DNA binding"/>
    <property type="evidence" value="ECO:0007669"/>
    <property type="project" value="UniProtKB-UniRule"/>
</dbReference>
<dbReference type="PANTHER" id="PTHR43977">
    <property type="entry name" value="STRUCTURAL MAINTENANCE OF CHROMOSOMES PROTEIN 3"/>
    <property type="match status" value="1"/>
</dbReference>
<dbReference type="Gene3D" id="3.40.50.300">
    <property type="entry name" value="P-loop containing nucleotide triphosphate hydrolases"/>
    <property type="match status" value="2"/>
</dbReference>